<dbReference type="OrthoDB" id="3884315at2759"/>
<dbReference type="EMBL" id="JAACFV010000072">
    <property type="protein sequence ID" value="KAF7507220.1"/>
    <property type="molecule type" value="Genomic_DNA"/>
</dbReference>
<proteinExistence type="predicted"/>
<organism evidence="2 3">
    <name type="scientific">Endocarpon pusillum</name>
    <dbReference type="NCBI Taxonomy" id="364733"/>
    <lineage>
        <taxon>Eukaryota</taxon>
        <taxon>Fungi</taxon>
        <taxon>Dikarya</taxon>
        <taxon>Ascomycota</taxon>
        <taxon>Pezizomycotina</taxon>
        <taxon>Eurotiomycetes</taxon>
        <taxon>Chaetothyriomycetidae</taxon>
        <taxon>Verrucariales</taxon>
        <taxon>Verrucariaceae</taxon>
        <taxon>Endocarpon</taxon>
    </lineage>
</organism>
<evidence type="ECO:0000313" key="3">
    <source>
        <dbReference type="Proteomes" id="UP000606974"/>
    </source>
</evidence>
<feature type="compositionally biased region" description="Basic residues" evidence="1">
    <location>
        <begin position="10"/>
        <end position="20"/>
    </location>
</feature>
<accession>A0A8H7E3D7</accession>
<evidence type="ECO:0008006" key="4">
    <source>
        <dbReference type="Google" id="ProtNLM"/>
    </source>
</evidence>
<reference evidence="2" key="1">
    <citation type="submission" date="2020-02" db="EMBL/GenBank/DDBJ databases">
        <authorList>
            <person name="Palmer J.M."/>
        </authorList>
    </citation>
    <scope>NUCLEOTIDE SEQUENCE</scope>
    <source>
        <strain evidence="2">EPUS1.4</strain>
        <tissue evidence="2">Thallus</tissue>
    </source>
</reference>
<protein>
    <recommendedName>
        <fullName evidence="4">CCHC-type domain-containing protein</fullName>
    </recommendedName>
</protein>
<comment type="caution">
    <text evidence="2">The sequence shown here is derived from an EMBL/GenBank/DDBJ whole genome shotgun (WGS) entry which is preliminary data.</text>
</comment>
<feature type="region of interest" description="Disordered" evidence="1">
    <location>
        <begin position="78"/>
        <end position="129"/>
    </location>
</feature>
<dbReference type="AlphaFoldDB" id="A0A8H7E3D7"/>
<keyword evidence="3" id="KW-1185">Reference proteome</keyword>
<gene>
    <name evidence="2" type="ORF">GJ744_010778</name>
</gene>
<name>A0A8H7E3D7_9EURO</name>
<feature type="region of interest" description="Disordered" evidence="1">
    <location>
        <begin position="1"/>
        <end position="28"/>
    </location>
</feature>
<sequence>MPMDLDATRRQFRGKPKNKGGKITEAQRTERMKNNLCLYCGKPGRRPRQHWIANLEQGALLLPENEPPSQSWHLVPSLKARADGRDSQPPAHPCGAAHEEPGEQPSTSASPPPVSENYLSKKAQGAMIAREARSLEEEELLVPDSQSPP</sequence>
<evidence type="ECO:0000313" key="2">
    <source>
        <dbReference type="EMBL" id="KAF7507220.1"/>
    </source>
</evidence>
<dbReference type="Proteomes" id="UP000606974">
    <property type="component" value="Unassembled WGS sequence"/>
</dbReference>
<evidence type="ECO:0000256" key="1">
    <source>
        <dbReference type="SAM" id="MobiDB-lite"/>
    </source>
</evidence>